<dbReference type="InterPro" id="IPR007890">
    <property type="entry name" value="CHASE2"/>
</dbReference>
<organism evidence="3">
    <name type="scientific">marine metagenome</name>
    <dbReference type="NCBI Taxonomy" id="408172"/>
    <lineage>
        <taxon>unclassified sequences</taxon>
        <taxon>metagenomes</taxon>
        <taxon>ecological metagenomes</taxon>
    </lineage>
</organism>
<gene>
    <name evidence="3" type="ORF">METZ01_LOCUS103373</name>
</gene>
<keyword evidence="1" id="KW-0472">Membrane</keyword>
<name>A0A381WDB1_9ZZZZ</name>
<evidence type="ECO:0000256" key="1">
    <source>
        <dbReference type="SAM" id="Phobius"/>
    </source>
</evidence>
<dbReference type="Pfam" id="PF05226">
    <property type="entry name" value="CHASE2"/>
    <property type="match status" value="1"/>
</dbReference>
<evidence type="ECO:0000313" key="3">
    <source>
        <dbReference type="EMBL" id="SVA50519.1"/>
    </source>
</evidence>
<feature type="non-terminal residue" evidence="3">
    <location>
        <position position="503"/>
    </location>
</feature>
<accession>A0A381WDB1</accession>
<dbReference type="EMBL" id="UINC01011444">
    <property type="protein sequence ID" value="SVA50519.1"/>
    <property type="molecule type" value="Genomic_DNA"/>
</dbReference>
<reference evidence="3" key="1">
    <citation type="submission" date="2018-05" db="EMBL/GenBank/DDBJ databases">
        <authorList>
            <person name="Lanie J.A."/>
            <person name="Ng W.-L."/>
            <person name="Kazmierczak K.M."/>
            <person name="Andrzejewski T.M."/>
            <person name="Davidsen T.M."/>
            <person name="Wayne K.J."/>
            <person name="Tettelin H."/>
            <person name="Glass J.I."/>
            <person name="Rusch D."/>
            <person name="Podicherti R."/>
            <person name="Tsui H.-C.T."/>
            <person name="Winkler M.E."/>
        </authorList>
    </citation>
    <scope>NUCLEOTIDE SEQUENCE</scope>
</reference>
<sequence length="503" mass="56650">MAAYLINWLSKTAKRVFSRKFWQEAFFTCAIGGVVFLAIWFLRDKQLFLGMELYHHDKLHLAQSLDFSKPYLSTDFPWLDFRKKTGSWSSNRVDTKSNIVIVKGTEKDVRQFGWPLEDQTLASILDRIASFEPKAILLDIYRDIPVPRSGTQIHKLEEVLTNHTEIVTIRQIDLLDPEMTIDAPKVLRDDPARIAENSFASDSDTTIRRGMLYMNDNEGAFHMSVAFQMVSRFLPDDWIGAAPSPLLTAYIPLADLGVTNGQAIRFAAFQEGASDDWAIDWTESAKATIVSSNTPLAEIRDSRDMEDPHGDLRRVSIQVEEDVMTLQMMVDANILPASNNLSKNQVNRYYFHWLLDLDSNVDTGLNSSQYDGAATGVRDPIGADVIIQVGWRDGATDGVKAYRPGEEDKPLFEDFSYTGSNPDYPFRFQIGKSVYNRLESGDGPYVGVELSGYTYPFDYKGSRGGDFSSFTIAQVMDDGKEKENIRCCNSSSCRCPRAAEKAD</sequence>
<feature type="transmembrane region" description="Helical" evidence="1">
    <location>
        <begin position="21"/>
        <end position="42"/>
    </location>
</feature>
<keyword evidence="1" id="KW-1133">Transmembrane helix</keyword>
<protein>
    <recommendedName>
        <fullName evidence="2">CHASE2 domain-containing protein</fullName>
    </recommendedName>
</protein>
<dbReference type="AlphaFoldDB" id="A0A381WDB1"/>
<evidence type="ECO:0000259" key="2">
    <source>
        <dbReference type="Pfam" id="PF05226"/>
    </source>
</evidence>
<feature type="domain" description="CHASE2" evidence="2">
    <location>
        <begin position="91"/>
        <end position="254"/>
    </location>
</feature>
<proteinExistence type="predicted"/>
<keyword evidence="1" id="KW-0812">Transmembrane</keyword>